<proteinExistence type="predicted"/>
<dbReference type="CDD" id="cd01949">
    <property type="entry name" value="GGDEF"/>
    <property type="match status" value="1"/>
</dbReference>
<dbReference type="OrthoDB" id="9812260at2"/>
<dbReference type="SMART" id="SM00267">
    <property type="entry name" value="GGDEF"/>
    <property type="match status" value="1"/>
</dbReference>
<sequence>MEYALLQDNGGSNAPSYAAITKLEHWPEQPQGREQSLVSQLQTTLEIQQQLNIVSMAAGKLLPLAWLQVHTAVGDFIASGSKAAIYEHRSMLILNQQCLAELVYQSDSAFTPMLQRELLQLETEWLFALRNALVVSRLQQMALKDTLTGLGNRRFFDDSLNKAVQLAKRYDDSCGLMLLDLDNFKQVNDIAGHSTGDELLIAVANTMRDTLRITDSVFRFGGDEFAILLSAADTASAELIARRLLKTINQIALCQKYQVTVSIGLALLQPDQSLAQLFTAADQALYQAKNAGKSKLRIAL</sequence>
<comment type="catalytic activity">
    <reaction evidence="3">
        <text>2 GTP = 3',3'-c-di-GMP + 2 diphosphate</text>
        <dbReference type="Rhea" id="RHEA:24898"/>
        <dbReference type="ChEBI" id="CHEBI:33019"/>
        <dbReference type="ChEBI" id="CHEBI:37565"/>
        <dbReference type="ChEBI" id="CHEBI:58805"/>
        <dbReference type="EC" id="2.7.7.65"/>
    </reaction>
</comment>
<dbReference type="PROSITE" id="PS50887">
    <property type="entry name" value="GGDEF"/>
    <property type="match status" value="1"/>
</dbReference>
<dbReference type="SUPFAM" id="SSF55073">
    <property type="entry name" value="Nucleotide cyclase"/>
    <property type="match status" value="1"/>
</dbReference>
<dbReference type="EMBL" id="MKEK01000001">
    <property type="protein sequence ID" value="OEY70560.1"/>
    <property type="molecule type" value="Genomic_DNA"/>
</dbReference>
<evidence type="ECO:0000313" key="5">
    <source>
        <dbReference type="EMBL" id="OEY70560.1"/>
    </source>
</evidence>
<gene>
    <name evidence="5" type="ORF">BI198_14055</name>
</gene>
<dbReference type="GO" id="GO:1902201">
    <property type="term" value="P:negative regulation of bacterial-type flagellum-dependent cell motility"/>
    <property type="evidence" value="ECO:0007669"/>
    <property type="project" value="TreeGrafter"/>
</dbReference>
<dbReference type="NCBIfam" id="TIGR00254">
    <property type="entry name" value="GGDEF"/>
    <property type="match status" value="1"/>
</dbReference>
<dbReference type="Proteomes" id="UP000242258">
    <property type="component" value="Unassembled WGS sequence"/>
</dbReference>
<dbReference type="InterPro" id="IPR000160">
    <property type="entry name" value="GGDEF_dom"/>
</dbReference>
<dbReference type="RefSeq" id="WP_070050114.1">
    <property type="nucleotide sequence ID" value="NZ_CBCSDO010000002.1"/>
</dbReference>
<protein>
    <recommendedName>
        <fullName evidence="2">diguanylate cyclase</fullName>
        <ecNumber evidence="2">2.7.7.65</ecNumber>
    </recommendedName>
</protein>
<dbReference type="InterPro" id="IPR029787">
    <property type="entry name" value="Nucleotide_cyclase"/>
</dbReference>
<evidence type="ECO:0000313" key="6">
    <source>
        <dbReference type="Proteomes" id="UP000242258"/>
    </source>
</evidence>
<evidence type="ECO:0000259" key="4">
    <source>
        <dbReference type="PROSITE" id="PS50887"/>
    </source>
</evidence>
<dbReference type="PANTHER" id="PTHR45138">
    <property type="entry name" value="REGULATORY COMPONENTS OF SENSORY TRANSDUCTION SYSTEM"/>
    <property type="match status" value="1"/>
</dbReference>
<evidence type="ECO:0000256" key="1">
    <source>
        <dbReference type="ARBA" id="ARBA00001946"/>
    </source>
</evidence>
<dbReference type="AlphaFoldDB" id="A0A1E7Q8V6"/>
<reference evidence="6" key="1">
    <citation type="submission" date="2016-09" db="EMBL/GenBank/DDBJ databases">
        <authorList>
            <person name="Wan X."/>
            <person name="Hou S."/>
        </authorList>
    </citation>
    <scope>NUCLEOTIDE SEQUENCE [LARGE SCALE GENOMIC DNA]</scope>
    <source>
        <strain evidence="6">KH87</strain>
    </source>
</reference>
<dbReference type="InterPro" id="IPR050469">
    <property type="entry name" value="Diguanylate_Cyclase"/>
</dbReference>
<name>A0A1E7Q8V6_9GAMM</name>
<dbReference type="EC" id="2.7.7.65" evidence="2"/>
<dbReference type="GO" id="GO:0005886">
    <property type="term" value="C:plasma membrane"/>
    <property type="evidence" value="ECO:0007669"/>
    <property type="project" value="TreeGrafter"/>
</dbReference>
<dbReference type="Pfam" id="PF00990">
    <property type="entry name" value="GGDEF"/>
    <property type="match status" value="1"/>
</dbReference>
<comment type="caution">
    <text evidence="5">The sequence shown here is derived from an EMBL/GenBank/DDBJ whole genome shotgun (WGS) entry which is preliminary data.</text>
</comment>
<dbReference type="Gene3D" id="3.30.70.270">
    <property type="match status" value="1"/>
</dbReference>
<dbReference type="FunFam" id="3.30.70.270:FF:000001">
    <property type="entry name" value="Diguanylate cyclase domain protein"/>
    <property type="match status" value="1"/>
</dbReference>
<organism evidence="5 6">
    <name type="scientific">Rheinheimera salexigens</name>
    <dbReference type="NCBI Taxonomy" id="1628148"/>
    <lineage>
        <taxon>Bacteria</taxon>
        <taxon>Pseudomonadati</taxon>
        <taxon>Pseudomonadota</taxon>
        <taxon>Gammaproteobacteria</taxon>
        <taxon>Chromatiales</taxon>
        <taxon>Chromatiaceae</taxon>
        <taxon>Rheinheimera</taxon>
    </lineage>
</organism>
<evidence type="ECO:0000256" key="3">
    <source>
        <dbReference type="ARBA" id="ARBA00034247"/>
    </source>
</evidence>
<dbReference type="STRING" id="1628148.BI198_14055"/>
<keyword evidence="6" id="KW-1185">Reference proteome</keyword>
<feature type="domain" description="GGDEF" evidence="4">
    <location>
        <begin position="172"/>
        <end position="300"/>
    </location>
</feature>
<dbReference type="GO" id="GO:0052621">
    <property type="term" value="F:diguanylate cyclase activity"/>
    <property type="evidence" value="ECO:0007669"/>
    <property type="project" value="UniProtKB-EC"/>
</dbReference>
<dbReference type="PANTHER" id="PTHR45138:SF9">
    <property type="entry name" value="DIGUANYLATE CYCLASE DGCM-RELATED"/>
    <property type="match status" value="1"/>
</dbReference>
<dbReference type="GO" id="GO:0043709">
    <property type="term" value="P:cell adhesion involved in single-species biofilm formation"/>
    <property type="evidence" value="ECO:0007669"/>
    <property type="project" value="TreeGrafter"/>
</dbReference>
<evidence type="ECO:0000256" key="2">
    <source>
        <dbReference type="ARBA" id="ARBA00012528"/>
    </source>
</evidence>
<comment type="cofactor">
    <cofactor evidence="1">
        <name>Mg(2+)</name>
        <dbReference type="ChEBI" id="CHEBI:18420"/>
    </cofactor>
</comment>
<accession>A0A1E7Q8V6</accession>
<dbReference type="InterPro" id="IPR043128">
    <property type="entry name" value="Rev_trsase/Diguanyl_cyclase"/>
</dbReference>